<keyword evidence="3 12" id="KW-0444">Lipid biosynthesis</keyword>
<comment type="similarity">
    <text evidence="12">Belongs to the phospholipase D family. Cardiolipin synthase subfamily.</text>
</comment>
<feature type="active site" evidence="12">
    <location>
        <position position="225"/>
    </location>
</feature>
<evidence type="ECO:0000256" key="1">
    <source>
        <dbReference type="ARBA" id="ARBA00004651"/>
    </source>
</evidence>
<dbReference type="GO" id="GO:0005886">
    <property type="term" value="C:plasma membrane"/>
    <property type="evidence" value="ECO:0007669"/>
    <property type="project" value="UniProtKB-SubCell"/>
</dbReference>
<keyword evidence="8 12" id="KW-0443">Lipid metabolism</keyword>
<comment type="catalytic activity">
    <reaction evidence="12">
        <text>2 a 1,2-diacyl-sn-glycero-3-phospho-(1'-sn-glycerol) = a cardiolipin + glycerol</text>
        <dbReference type="Rhea" id="RHEA:31451"/>
        <dbReference type="ChEBI" id="CHEBI:17754"/>
        <dbReference type="ChEBI" id="CHEBI:62237"/>
        <dbReference type="ChEBI" id="CHEBI:64716"/>
    </reaction>
</comment>
<feature type="domain" description="PLD phosphodiesterase" evidence="14">
    <location>
        <begin position="220"/>
        <end position="247"/>
    </location>
</feature>
<evidence type="ECO:0000256" key="13">
    <source>
        <dbReference type="NCBIfam" id="TIGR04265"/>
    </source>
</evidence>
<dbReference type="Pfam" id="PF13091">
    <property type="entry name" value="PLDc_2"/>
    <property type="match status" value="2"/>
</dbReference>
<keyword evidence="4 12" id="KW-0808">Transferase</keyword>
<evidence type="ECO:0000256" key="5">
    <source>
        <dbReference type="ARBA" id="ARBA00022692"/>
    </source>
</evidence>
<sequence>MLTAQIIIEILVGVVILNTIGAVATIFREKRDISAIWAWLLVLLVFPVIGFLFYAIFGRRLTDKKIFNMQGQARMGLDQMVRNQKKRLKNGELVKTLDITAGAKEMINMFLRTDKAVLTHKNKVEIFTDGRKKFDQLFADMREAKHHINIEYFTIYDDGIGNELVRVLEERAAAGIEVRVIYDQFGSHGRKTKLFKHLVELGGEVEPFLTGRFQALTFRVNFRDHRKLVIIDGKVGYIGGYNVGDQYLGLSKKFGPWRDTHLRIQGDGVLALQSRFFMDWNATHKNASVKFNDKYFPEIGTGISDGDTSMQIVSSGPDGELQQVKRGYMQMFTAARKSIVIQTPYFIPDEGMLEVLQNAALAGIKVHLMIPHMPDHPFVYQATKYYAHEILENGAKVSIYDGGFLHTKVVVVDDKIASVGSANMDIRSFRLNFEANAFMYDRDIAGRLIGNFHDDLAKSHPLTLQDFKKQSKWQSFKQKFSRLLSPIL</sequence>
<dbReference type="EC" id="2.7.8.-" evidence="12 13"/>
<evidence type="ECO:0000256" key="7">
    <source>
        <dbReference type="ARBA" id="ARBA00022989"/>
    </source>
</evidence>
<keyword evidence="6" id="KW-0677">Repeat</keyword>
<dbReference type="GO" id="GO:0032049">
    <property type="term" value="P:cardiolipin biosynthetic process"/>
    <property type="evidence" value="ECO:0007669"/>
    <property type="project" value="UniProtKB-UniRule"/>
</dbReference>
<dbReference type="Gene3D" id="3.30.870.10">
    <property type="entry name" value="Endonuclease Chain A"/>
    <property type="match status" value="2"/>
</dbReference>
<dbReference type="PANTHER" id="PTHR21248:SF22">
    <property type="entry name" value="PHOSPHOLIPASE D"/>
    <property type="match status" value="1"/>
</dbReference>
<dbReference type="Pfam" id="PF13396">
    <property type="entry name" value="PLDc_N"/>
    <property type="match status" value="1"/>
</dbReference>
<evidence type="ECO:0000256" key="9">
    <source>
        <dbReference type="ARBA" id="ARBA00023136"/>
    </source>
</evidence>
<dbReference type="HAMAP" id="MF_01916">
    <property type="entry name" value="Cardiolipin_synth_Cls"/>
    <property type="match status" value="1"/>
</dbReference>
<keyword evidence="11 12" id="KW-1208">Phospholipid metabolism</keyword>
<evidence type="ECO:0000256" key="10">
    <source>
        <dbReference type="ARBA" id="ARBA00023209"/>
    </source>
</evidence>
<evidence type="ECO:0000259" key="14">
    <source>
        <dbReference type="PROSITE" id="PS50035"/>
    </source>
</evidence>
<dbReference type="FunFam" id="3.30.870.10:FF:000014">
    <property type="entry name" value="Cardiolipin synthase"/>
    <property type="match status" value="1"/>
</dbReference>
<dbReference type="CDD" id="cd09112">
    <property type="entry name" value="PLDc_CLS_2"/>
    <property type="match status" value="1"/>
</dbReference>
<keyword evidence="2 12" id="KW-1003">Cell membrane</keyword>
<gene>
    <name evidence="15" type="primary">cls</name>
    <name evidence="15" type="ORF">EQG49_03540</name>
</gene>
<feature type="active site" evidence="12">
    <location>
        <position position="227"/>
    </location>
</feature>
<evidence type="ECO:0000313" key="16">
    <source>
        <dbReference type="Proteomes" id="UP000292886"/>
    </source>
</evidence>
<dbReference type="PROSITE" id="PS50035">
    <property type="entry name" value="PLD"/>
    <property type="match status" value="2"/>
</dbReference>
<dbReference type="RefSeq" id="WP_133362674.1">
    <property type="nucleotide sequence ID" value="NZ_CP037940.1"/>
</dbReference>
<dbReference type="SUPFAM" id="SSF56024">
    <property type="entry name" value="Phospholipase D/nuclease"/>
    <property type="match status" value="2"/>
</dbReference>
<accession>A0A4V1AII2</accession>
<comment type="function">
    <text evidence="12">Catalyzes the reversible phosphatidyl group transfer from one phosphatidylglycerol molecule to another to form cardiolipin (CL) (diphosphatidylglycerol) and glycerol.</text>
</comment>
<keyword evidence="7 12" id="KW-1133">Transmembrane helix</keyword>
<reference evidence="16" key="1">
    <citation type="submission" date="2019-03" db="EMBL/GenBank/DDBJ databases">
        <title>Weissella sp. 26KH-42 Genome sequencing.</title>
        <authorList>
            <person name="Heo J."/>
            <person name="Kim S.-J."/>
            <person name="Kim J.-S."/>
            <person name="Hong S.-B."/>
            <person name="Kwon S.-W."/>
        </authorList>
    </citation>
    <scope>NUCLEOTIDE SEQUENCE [LARGE SCALE GENOMIC DNA]</scope>
    <source>
        <strain evidence="16">26KH-42</strain>
    </source>
</reference>
<keyword evidence="5 12" id="KW-0812">Transmembrane</keyword>
<evidence type="ECO:0000256" key="3">
    <source>
        <dbReference type="ARBA" id="ARBA00022516"/>
    </source>
</evidence>
<keyword evidence="9 12" id="KW-0472">Membrane</keyword>
<keyword evidence="10 12" id="KW-0594">Phospholipid biosynthesis</keyword>
<feature type="active site" evidence="12">
    <location>
        <position position="408"/>
    </location>
</feature>
<dbReference type="InterPro" id="IPR025202">
    <property type="entry name" value="PLD-like_dom"/>
</dbReference>
<feature type="transmembrane region" description="Helical" evidence="12">
    <location>
        <begin position="36"/>
        <end position="57"/>
    </location>
</feature>
<dbReference type="OrthoDB" id="9762009at2"/>
<evidence type="ECO:0000256" key="4">
    <source>
        <dbReference type="ARBA" id="ARBA00022679"/>
    </source>
</evidence>
<dbReference type="AlphaFoldDB" id="A0A4V1AII2"/>
<dbReference type="EMBL" id="CP037940">
    <property type="protein sequence ID" value="QBO35595.1"/>
    <property type="molecule type" value="Genomic_DNA"/>
</dbReference>
<dbReference type="CDD" id="cd09110">
    <property type="entry name" value="PLDc_CLS_1"/>
    <property type="match status" value="1"/>
</dbReference>
<evidence type="ECO:0000256" key="11">
    <source>
        <dbReference type="ARBA" id="ARBA00023264"/>
    </source>
</evidence>
<feature type="active site" evidence="12">
    <location>
        <position position="232"/>
    </location>
</feature>
<dbReference type="PANTHER" id="PTHR21248">
    <property type="entry name" value="CARDIOLIPIN SYNTHASE"/>
    <property type="match status" value="1"/>
</dbReference>
<feature type="transmembrane region" description="Helical" evidence="12">
    <location>
        <begin position="6"/>
        <end position="27"/>
    </location>
</feature>
<comment type="subcellular location">
    <subcellularLocation>
        <location evidence="1 12">Cell membrane</location>
        <topology evidence="1 12">Multi-pass membrane protein</topology>
    </subcellularLocation>
</comment>
<evidence type="ECO:0000256" key="12">
    <source>
        <dbReference type="HAMAP-Rule" id="MF_01916"/>
    </source>
</evidence>
<evidence type="ECO:0000256" key="8">
    <source>
        <dbReference type="ARBA" id="ARBA00023098"/>
    </source>
</evidence>
<dbReference type="InterPro" id="IPR030874">
    <property type="entry name" value="Cardiolipin_synth_Firmi"/>
</dbReference>
<dbReference type="KEGG" id="wei:EQG49_03540"/>
<dbReference type="NCBIfam" id="TIGR04265">
    <property type="entry name" value="bac_cardiolipin"/>
    <property type="match status" value="1"/>
</dbReference>
<dbReference type="SMART" id="SM00155">
    <property type="entry name" value="PLDc"/>
    <property type="match status" value="2"/>
</dbReference>
<dbReference type="InterPro" id="IPR001736">
    <property type="entry name" value="PLipase_D/transphosphatidylase"/>
</dbReference>
<evidence type="ECO:0000256" key="6">
    <source>
        <dbReference type="ARBA" id="ARBA00022737"/>
    </source>
</evidence>
<proteinExistence type="inferred from homology"/>
<evidence type="ECO:0000256" key="2">
    <source>
        <dbReference type="ARBA" id="ARBA00022475"/>
    </source>
</evidence>
<dbReference type="InterPro" id="IPR022924">
    <property type="entry name" value="Cardiolipin_synthase"/>
</dbReference>
<keyword evidence="16" id="KW-1185">Reference proteome</keyword>
<dbReference type="Proteomes" id="UP000292886">
    <property type="component" value="Chromosome"/>
</dbReference>
<protein>
    <recommendedName>
        <fullName evidence="12 13">Cardiolipin synthase</fullName>
        <shortName evidence="12">CL synthase</shortName>
        <ecNumber evidence="12 13">2.7.8.-</ecNumber>
    </recommendedName>
</protein>
<organism evidence="15 16">
    <name type="scientific">Periweissella cryptocerci</name>
    <dbReference type="NCBI Taxonomy" id="2506420"/>
    <lineage>
        <taxon>Bacteria</taxon>
        <taxon>Bacillati</taxon>
        <taxon>Bacillota</taxon>
        <taxon>Bacilli</taxon>
        <taxon>Lactobacillales</taxon>
        <taxon>Lactobacillaceae</taxon>
        <taxon>Periweissella</taxon>
    </lineage>
</organism>
<feature type="active site" evidence="12">
    <location>
        <position position="413"/>
    </location>
</feature>
<feature type="domain" description="PLD phosphodiesterase" evidence="14">
    <location>
        <begin position="401"/>
        <end position="428"/>
    </location>
</feature>
<evidence type="ECO:0000313" key="15">
    <source>
        <dbReference type="EMBL" id="QBO35595.1"/>
    </source>
</evidence>
<name>A0A4V1AII2_9LACO</name>
<feature type="active site" evidence="12">
    <location>
        <position position="406"/>
    </location>
</feature>
<dbReference type="InterPro" id="IPR027379">
    <property type="entry name" value="CLS_N"/>
</dbReference>
<dbReference type="GO" id="GO:0008808">
    <property type="term" value="F:cardiolipin synthase activity"/>
    <property type="evidence" value="ECO:0007669"/>
    <property type="project" value="UniProtKB-UniRule"/>
</dbReference>